<dbReference type="SFLD" id="SFLDG01153">
    <property type="entry name" value="Main.4:_Theta-like"/>
    <property type="match status" value="2"/>
</dbReference>
<feature type="domain" description="GST N-terminal" evidence="2">
    <location>
        <begin position="1"/>
        <end position="82"/>
    </location>
</feature>
<dbReference type="InterPro" id="IPR004045">
    <property type="entry name" value="Glutathione_S-Trfase_N"/>
</dbReference>
<dbReference type="InterPro" id="IPR004046">
    <property type="entry name" value="GST_C"/>
</dbReference>
<dbReference type="SUPFAM" id="SSF47616">
    <property type="entry name" value="GST C-terminal domain-like"/>
    <property type="match status" value="2"/>
</dbReference>
<dbReference type="InterPro" id="IPR036249">
    <property type="entry name" value="Thioredoxin-like_sf"/>
</dbReference>
<dbReference type="EMBL" id="OC920788">
    <property type="protein sequence ID" value="CAD7652818.1"/>
    <property type="molecule type" value="Genomic_DNA"/>
</dbReference>
<dbReference type="PROSITE" id="PS50404">
    <property type="entry name" value="GST_NTER"/>
    <property type="match status" value="2"/>
</dbReference>
<dbReference type="Proteomes" id="UP000728032">
    <property type="component" value="Unassembled WGS sequence"/>
</dbReference>
<feature type="domain" description="GST C-terminal" evidence="3">
    <location>
        <begin position="88"/>
        <end position="213"/>
    </location>
</feature>
<dbReference type="EMBL" id="CAJPVJ010005963">
    <property type="protein sequence ID" value="CAG2170005.1"/>
    <property type="molecule type" value="Genomic_DNA"/>
</dbReference>
<organism evidence="4">
    <name type="scientific">Oppiella nova</name>
    <dbReference type="NCBI Taxonomy" id="334625"/>
    <lineage>
        <taxon>Eukaryota</taxon>
        <taxon>Metazoa</taxon>
        <taxon>Ecdysozoa</taxon>
        <taxon>Arthropoda</taxon>
        <taxon>Chelicerata</taxon>
        <taxon>Arachnida</taxon>
        <taxon>Acari</taxon>
        <taxon>Acariformes</taxon>
        <taxon>Sarcoptiformes</taxon>
        <taxon>Oribatida</taxon>
        <taxon>Brachypylina</taxon>
        <taxon>Oppioidea</taxon>
        <taxon>Oppiidae</taxon>
        <taxon>Oppiella</taxon>
    </lineage>
</organism>
<evidence type="ECO:0000259" key="2">
    <source>
        <dbReference type="PROSITE" id="PS50404"/>
    </source>
</evidence>
<evidence type="ECO:0008006" key="6">
    <source>
        <dbReference type="Google" id="ProtNLM"/>
    </source>
</evidence>
<dbReference type="AlphaFoldDB" id="A0A7R9QQE1"/>
<dbReference type="Gene3D" id="1.20.1050.10">
    <property type="match status" value="2"/>
</dbReference>
<dbReference type="CDD" id="cd03177">
    <property type="entry name" value="GST_C_Delta_Epsilon"/>
    <property type="match status" value="1"/>
</dbReference>
<accession>A0A7R9QQE1</accession>
<dbReference type="GO" id="GO:0004364">
    <property type="term" value="F:glutathione transferase activity"/>
    <property type="evidence" value="ECO:0007669"/>
    <property type="project" value="TreeGrafter"/>
</dbReference>
<dbReference type="Pfam" id="PF00043">
    <property type="entry name" value="GST_C"/>
    <property type="match status" value="2"/>
</dbReference>
<dbReference type="FunFam" id="3.40.30.10:FF:000034">
    <property type="entry name" value="glutathione S-transferase 1"/>
    <property type="match status" value="2"/>
</dbReference>
<name>A0A7R9QQE1_9ACAR</name>
<protein>
    <recommendedName>
        <fullName evidence="6">Glutathione S-transferase</fullName>
    </recommendedName>
</protein>
<dbReference type="InterPro" id="IPR036282">
    <property type="entry name" value="Glutathione-S-Trfase_C_sf"/>
</dbReference>
<proteinExistence type="predicted"/>
<dbReference type="InterPro" id="IPR010987">
    <property type="entry name" value="Glutathione-S-Trfase_C-like"/>
</dbReference>
<dbReference type="SUPFAM" id="SSF52833">
    <property type="entry name" value="Thioredoxin-like"/>
    <property type="match status" value="2"/>
</dbReference>
<evidence type="ECO:0000313" key="4">
    <source>
        <dbReference type="EMBL" id="CAD7652818.1"/>
    </source>
</evidence>
<sequence>MPIHIYATRYSPPCRAVLMTAKQLNIDLNLKTIHLNEGQHLTEDYLKINPAHSIPTIDDNGFILWESRAIMQYLCNRYAPDSPLYPTDPIKRALVDRWLNFDHTLTIAVRDSCLRPYFMGVEPTEQSLKVFNDTMKLLDALIGNKKYLNGNHLTIADLSVLATTYTLKILNKDITSFPNFKTWITGLTAELPYVEEINKMPIDIYSIRYSPPCRAVLMTAKQLNIDLNVKTVDLSQFQHLAEDYLKINPAHTVPTIDDDGFILWESRAIMQYLCNRYAPDSPLYPTDPKKRALVDRWLNYDLSVFITLRDSLLRAKFMGLETTEENKTTFNNTMKLLDQLIGNNKYVAGSDLTIADLSVLASTNSMIILDMDLSPYPNFKTWITGLTEELPYYDEINKFENDDIKGYMAKMKAFFLERLNKSQ</sequence>
<reference evidence="4" key="1">
    <citation type="submission" date="2020-11" db="EMBL/GenBank/DDBJ databases">
        <authorList>
            <person name="Tran Van P."/>
        </authorList>
    </citation>
    <scope>NUCLEOTIDE SEQUENCE</scope>
</reference>
<dbReference type="GO" id="GO:0006749">
    <property type="term" value="P:glutathione metabolic process"/>
    <property type="evidence" value="ECO:0007669"/>
    <property type="project" value="TreeGrafter"/>
</dbReference>
<evidence type="ECO:0000259" key="3">
    <source>
        <dbReference type="PROSITE" id="PS50405"/>
    </source>
</evidence>
<feature type="domain" description="GST C-terminal" evidence="3">
    <location>
        <begin position="287"/>
        <end position="414"/>
    </location>
</feature>
<dbReference type="SFLD" id="SFLDG00358">
    <property type="entry name" value="Main_(cytGST)"/>
    <property type="match status" value="2"/>
</dbReference>
<feature type="domain" description="GST N-terminal" evidence="2">
    <location>
        <begin position="200"/>
        <end position="281"/>
    </location>
</feature>
<dbReference type="Pfam" id="PF13417">
    <property type="entry name" value="GST_N_3"/>
    <property type="match status" value="2"/>
</dbReference>
<dbReference type="PANTHER" id="PTHR43969">
    <property type="entry name" value="GLUTATHIONE S TRANSFERASE D10, ISOFORM A-RELATED"/>
    <property type="match status" value="1"/>
</dbReference>
<dbReference type="OrthoDB" id="6507003at2759"/>
<evidence type="ECO:0000313" key="5">
    <source>
        <dbReference type="Proteomes" id="UP000728032"/>
    </source>
</evidence>
<comment type="subunit">
    <text evidence="1">Homodimer.</text>
</comment>
<dbReference type="SFLD" id="SFLDS00019">
    <property type="entry name" value="Glutathione_Transferase_(cytos"/>
    <property type="match status" value="2"/>
</dbReference>
<dbReference type="PROSITE" id="PS50405">
    <property type="entry name" value="GST_CTER"/>
    <property type="match status" value="2"/>
</dbReference>
<dbReference type="FunFam" id="1.20.1050.10:FF:000007">
    <property type="entry name" value="Glutathione S-transferase 1-1"/>
    <property type="match status" value="1"/>
</dbReference>
<evidence type="ECO:0000256" key="1">
    <source>
        <dbReference type="ARBA" id="ARBA00011738"/>
    </source>
</evidence>
<dbReference type="Gene3D" id="3.40.30.10">
    <property type="entry name" value="Glutaredoxin"/>
    <property type="match status" value="2"/>
</dbReference>
<dbReference type="InterPro" id="IPR040079">
    <property type="entry name" value="Glutathione_S-Trfase"/>
</dbReference>
<dbReference type="PANTHER" id="PTHR43969:SF9">
    <property type="entry name" value="GLUTATHIONE S TRANSFERASE D10, ISOFORM A-RELATED"/>
    <property type="match status" value="1"/>
</dbReference>
<keyword evidence="5" id="KW-1185">Reference proteome</keyword>
<gene>
    <name evidence="4" type="ORF">ONB1V03_LOCUS9477</name>
</gene>
<dbReference type="CDD" id="cd03045">
    <property type="entry name" value="GST_N_Delta_Epsilon"/>
    <property type="match status" value="2"/>
</dbReference>